<evidence type="ECO:0000313" key="2">
    <source>
        <dbReference type="EMBL" id="BBL70199.1"/>
    </source>
</evidence>
<dbReference type="AlphaFoldDB" id="A0A8D5AIX7"/>
<feature type="region of interest" description="Disordered" evidence="1">
    <location>
        <begin position="22"/>
        <end position="50"/>
    </location>
</feature>
<accession>A0A8D5AIX7</accession>
<sequence length="74" mass="8109">MPYPPLFAQRHSRLEQHFQAGTANHLSTPRLQPFPGDSPGERLTGTRSGFPLHSGFPRPAAYGVAANSLILWAQ</sequence>
<protein>
    <submittedName>
        <fullName evidence="2">Uncharacterized protein</fullName>
    </submittedName>
</protein>
<name>A0A8D5AIX7_9GAMM</name>
<gene>
    <name evidence="2" type="ORF">MoryE10_08050</name>
</gene>
<evidence type="ECO:0000313" key="3">
    <source>
        <dbReference type="Proteomes" id="UP000824988"/>
    </source>
</evidence>
<dbReference type="Proteomes" id="UP000824988">
    <property type="component" value="Chromosome"/>
</dbReference>
<dbReference type="KEGG" id="moz:MoryE10_08050"/>
<keyword evidence="3" id="KW-1185">Reference proteome</keyword>
<organism evidence="2 3">
    <name type="scientific">Methylogaea oryzae</name>
    <dbReference type="NCBI Taxonomy" id="1295382"/>
    <lineage>
        <taxon>Bacteria</taxon>
        <taxon>Pseudomonadati</taxon>
        <taxon>Pseudomonadota</taxon>
        <taxon>Gammaproteobacteria</taxon>
        <taxon>Methylococcales</taxon>
        <taxon>Methylococcaceae</taxon>
        <taxon>Methylogaea</taxon>
    </lineage>
</organism>
<evidence type="ECO:0000256" key="1">
    <source>
        <dbReference type="SAM" id="MobiDB-lite"/>
    </source>
</evidence>
<reference evidence="2" key="1">
    <citation type="submission" date="2019-06" db="EMBL/GenBank/DDBJ databases">
        <title>Complete genome sequence of Methylogaea oryzae strain JCM16910.</title>
        <authorList>
            <person name="Asakawa S."/>
        </authorList>
    </citation>
    <scope>NUCLEOTIDE SEQUENCE</scope>
    <source>
        <strain evidence="2">E10</strain>
    </source>
</reference>
<proteinExistence type="predicted"/>
<dbReference type="EMBL" id="AP019782">
    <property type="protein sequence ID" value="BBL70199.1"/>
    <property type="molecule type" value="Genomic_DNA"/>
</dbReference>